<dbReference type="PRINTS" id="PR00039">
    <property type="entry name" value="HTHLYSR"/>
</dbReference>
<evidence type="ECO:0000256" key="2">
    <source>
        <dbReference type="ARBA" id="ARBA00023015"/>
    </source>
</evidence>
<dbReference type="GO" id="GO:0003700">
    <property type="term" value="F:DNA-binding transcription factor activity"/>
    <property type="evidence" value="ECO:0007669"/>
    <property type="project" value="InterPro"/>
</dbReference>
<accession>A0A1I7AIZ7</accession>
<dbReference type="InterPro" id="IPR000847">
    <property type="entry name" value="LysR_HTH_N"/>
</dbReference>
<comment type="similarity">
    <text evidence="1">Belongs to the LysR transcriptional regulatory family.</text>
</comment>
<reference evidence="7" key="1">
    <citation type="submission" date="2016-10" db="EMBL/GenBank/DDBJ databases">
        <authorList>
            <person name="Varghese N."/>
            <person name="Submissions S."/>
        </authorList>
    </citation>
    <scope>NUCLEOTIDE SEQUENCE [LARGE SCALE GENOMIC DNA]</scope>
    <source>
        <strain evidence="7">DSM 17465</strain>
    </source>
</reference>
<dbReference type="GO" id="GO:0043565">
    <property type="term" value="F:sequence-specific DNA binding"/>
    <property type="evidence" value="ECO:0007669"/>
    <property type="project" value="TreeGrafter"/>
</dbReference>
<evidence type="ECO:0000313" key="7">
    <source>
        <dbReference type="Proteomes" id="UP000183371"/>
    </source>
</evidence>
<evidence type="ECO:0000256" key="1">
    <source>
        <dbReference type="ARBA" id="ARBA00009437"/>
    </source>
</evidence>
<keyword evidence="7" id="KW-1185">Reference proteome</keyword>
<dbReference type="PROSITE" id="PS50931">
    <property type="entry name" value="HTH_LYSR"/>
    <property type="match status" value="1"/>
</dbReference>
<evidence type="ECO:0000259" key="5">
    <source>
        <dbReference type="PROSITE" id="PS50931"/>
    </source>
</evidence>
<evidence type="ECO:0000313" key="6">
    <source>
        <dbReference type="EMBL" id="SFT74917.1"/>
    </source>
</evidence>
<dbReference type="InterPro" id="IPR005119">
    <property type="entry name" value="LysR_subst-bd"/>
</dbReference>
<dbReference type="SUPFAM" id="SSF46785">
    <property type="entry name" value="Winged helix' DNA-binding domain"/>
    <property type="match status" value="1"/>
</dbReference>
<feature type="domain" description="HTH lysR-type" evidence="5">
    <location>
        <begin position="6"/>
        <end position="63"/>
    </location>
</feature>
<proteinExistence type="inferred from homology"/>
<dbReference type="CDD" id="cd08422">
    <property type="entry name" value="PBP2_CrgA_like"/>
    <property type="match status" value="1"/>
</dbReference>
<dbReference type="EMBL" id="FPBD01000003">
    <property type="protein sequence ID" value="SFT74917.1"/>
    <property type="molecule type" value="Genomic_DNA"/>
</dbReference>
<dbReference type="Gene3D" id="3.40.190.290">
    <property type="match status" value="1"/>
</dbReference>
<evidence type="ECO:0000256" key="4">
    <source>
        <dbReference type="ARBA" id="ARBA00023163"/>
    </source>
</evidence>
<dbReference type="Pfam" id="PF00126">
    <property type="entry name" value="HTH_1"/>
    <property type="match status" value="1"/>
</dbReference>
<dbReference type="Proteomes" id="UP000183371">
    <property type="component" value="Unassembled WGS sequence"/>
</dbReference>
<sequence length="316" mass="35191">MGQIMDLLNLLESFVRVIDSGSLSGGARQRHISQPAMSQQLNLLEAQVGQELVFRTNKGVKPTVAGKIVYEHAQKMLRQSALMFEAVQEQVAAESGSLVVSVSQPMGGDIITPLIFDLRKQYPDLTVSIRMEDQFIDVVEDGIDLAIRTGATGDTSGVSRKIAIVETCLAASPDYLARHGVPQTPEALSALNYIQYRNEKLIDSLDLFRHGKRHEVRVNSEFVAGHPQVMVQALLNSVGFTRMPLFMMQDYEETGQLQRLLPDYQCEEKPVYLVYPSREAMTRKAEIFIEAMIERFKDAAGIRLVGQKPVQLAQPA</sequence>
<dbReference type="Pfam" id="PF03466">
    <property type="entry name" value="LysR_substrate"/>
    <property type="match status" value="1"/>
</dbReference>
<keyword evidence="4" id="KW-0804">Transcription</keyword>
<dbReference type="InterPro" id="IPR036390">
    <property type="entry name" value="WH_DNA-bd_sf"/>
</dbReference>
<dbReference type="Gene3D" id="1.10.10.10">
    <property type="entry name" value="Winged helix-like DNA-binding domain superfamily/Winged helix DNA-binding domain"/>
    <property type="match status" value="1"/>
</dbReference>
<keyword evidence="3" id="KW-0238">DNA-binding</keyword>
<organism evidence="6 7">
    <name type="scientific">Pseudovibrio denitrificans</name>
    <dbReference type="NCBI Taxonomy" id="258256"/>
    <lineage>
        <taxon>Bacteria</taxon>
        <taxon>Pseudomonadati</taxon>
        <taxon>Pseudomonadota</taxon>
        <taxon>Alphaproteobacteria</taxon>
        <taxon>Hyphomicrobiales</taxon>
        <taxon>Stappiaceae</taxon>
        <taxon>Pseudovibrio</taxon>
    </lineage>
</organism>
<dbReference type="AlphaFoldDB" id="A0A1I7AIZ7"/>
<protein>
    <submittedName>
        <fullName evidence="6">Transcriptional regulator, LysR family</fullName>
    </submittedName>
</protein>
<evidence type="ECO:0000256" key="3">
    <source>
        <dbReference type="ARBA" id="ARBA00023125"/>
    </source>
</evidence>
<dbReference type="PANTHER" id="PTHR30537">
    <property type="entry name" value="HTH-TYPE TRANSCRIPTIONAL REGULATOR"/>
    <property type="match status" value="1"/>
</dbReference>
<dbReference type="InterPro" id="IPR036388">
    <property type="entry name" value="WH-like_DNA-bd_sf"/>
</dbReference>
<gene>
    <name evidence="6" type="ORF">SAMN05444141_103117</name>
</gene>
<dbReference type="SUPFAM" id="SSF53850">
    <property type="entry name" value="Periplasmic binding protein-like II"/>
    <property type="match status" value="1"/>
</dbReference>
<keyword evidence="2" id="KW-0805">Transcription regulation</keyword>
<dbReference type="PANTHER" id="PTHR30537:SF5">
    <property type="entry name" value="HTH-TYPE TRANSCRIPTIONAL ACTIVATOR TTDR-RELATED"/>
    <property type="match status" value="1"/>
</dbReference>
<dbReference type="InterPro" id="IPR058163">
    <property type="entry name" value="LysR-type_TF_proteobact-type"/>
</dbReference>
<dbReference type="GO" id="GO:0006351">
    <property type="term" value="P:DNA-templated transcription"/>
    <property type="evidence" value="ECO:0007669"/>
    <property type="project" value="TreeGrafter"/>
</dbReference>
<name>A0A1I7AIZ7_9HYPH</name>